<feature type="region of interest" description="Disordered" evidence="1">
    <location>
        <begin position="166"/>
        <end position="204"/>
    </location>
</feature>
<evidence type="ECO:0000313" key="3">
    <source>
        <dbReference type="Proteomes" id="UP000813427"/>
    </source>
</evidence>
<keyword evidence="3" id="KW-1185">Reference proteome</keyword>
<protein>
    <submittedName>
        <fullName evidence="2">Uncharacterized protein</fullName>
    </submittedName>
</protein>
<gene>
    <name evidence="2" type="ORF">BKA59DRAFT_459978</name>
</gene>
<feature type="compositionally biased region" description="Low complexity" evidence="1">
    <location>
        <begin position="167"/>
        <end position="178"/>
    </location>
</feature>
<dbReference type="AlphaFoldDB" id="A0A8K0RP86"/>
<dbReference type="EMBL" id="JAGPXF010000007">
    <property type="protein sequence ID" value="KAH7236437.1"/>
    <property type="molecule type" value="Genomic_DNA"/>
</dbReference>
<reference evidence="2" key="1">
    <citation type="journal article" date="2021" name="Nat. Commun.">
        <title>Genetic determinants of endophytism in the Arabidopsis root mycobiome.</title>
        <authorList>
            <person name="Mesny F."/>
            <person name="Miyauchi S."/>
            <person name="Thiergart T."/>
            <person name="Pickel B."/>
            <person name="Atanasova L."/>
            <person name="Karlsson M."/>
            <person name="Huettel B."/>
            <person name="Barry K.W."/>
            <person name="Haridas S."/>
            <person name="Chen C."/>
            <person name="Bauer D."/>
            <person name="Andreopoulos W."/>
            <person name="Pangilinan J."/>
            <person name="LaButti K."/>
            <person name="Riley R."/>
            <person name="Lipzen A."/>
            <person name="Clum A."/>
            <person name="Drula E."/>
            <person name="Henrissat B."/>
            <person name="Kohler A."/>
            <person name="Grigoriev I.V."/>
            <person name="Martin F.M."/>
            <person name="Hacquard S."/>
        </authorList>
    </citation>
    <scope>NUCLEOTIDE SEQUENCE</scope>
    <source>
        <strain evidence="2">MPI-SDFR-AT-0068</strain>
    </source>
</reference>
<feature type="compositionally biased region" description="Low complexity" evidence="1">
    <location>
        <begin position="187"/>
        <end position="197"/>
    </location>
</feature>
<organism evidence="2 3">
    <name type="scientific">Fusarium tricinctum</name>
    <dbReference type="NCBI Taxonomy" id="61284"/>
    <lineage>
        <taxon>Eukaryota</taxon>
        <taxon>Fungi</taxon>
        <taxon>Dikarya</taxon>
        <taxon>Ascomycota</taxon>
        <taxon>Pezizomycotina</taxon>
        <taxon>Sordariomycetes</taxon>
        <taxon>Hypocreomycetidae</taxon>
        <taxon>Hypocreales</taxon>
        <taxon>Nectriaceae</taxon>
        <taxon>Fusarium</taxon>
        <taxon>Fusarium tricinctum species complex</taxon>
    </lineage>
</organism>
<evidence type="ECO:0000313" key="2">
    <source>
        <dbReference type="EMBL" id="KAH7236437.1"/>
    </source>
</evidence>
<sequence length="225" mass="23706">MSTTVTHLLLPPTDFSELHGRVLYADATATTYHLQCPPKDSSCSEVDKTVTLGPWAEKTLARGAEPTGAMDLQLSYTSSYEPTAFGKTRAELVTWTYSLHCEMSRSVAQQCTVTQGPVKDISELRKSDYPAQTYTDKSGLAEIYGPTYTYAPITLTAGLEKLGGKHASSTESSMASATGDSAEEPGTSASSTDSTDAPGKTNGGVGKSVPSLLALACVGLFILAF</sequence>
<name>A0A8K0RP86_9HYPO</name>
<evidence type="ECO:0000256" key="1">
    <source>
        <dbReference type="SAM" id="MobiDB-lite"/>
    </source>
</evidence>
<proteinExistence type="predicted"/>
<dbReference type="OrthoDB" id="4991875at2759"/>
<accession>A0A8K0RP86</accession>
<comment type="caution">
    <text evidence="2">The sequence shown here is derived from an EMBL/GenBank/DDBJ whole genome shotgun (WGS) entry which is preliminary data.</text>
</comment>
<dbReference type="Proteomes" id="UP000813427">
    <property type="component" value="Unassembled WGS sequence"/>
</dbReference>